<dbReference type="AlphaFoldDB" id="A0A7J5B614"/>
<keyword evidence="3" id="KW-0175">Coiled coil</keyword>
<evidence type="ECO:0000256" key="2">
    <source>
        <dbReference type="ARBA" id="ARBA00009840"/>
    </source>
</evidence>
<accession>A0A7J5B614</accession>
<dbReference type="PANTHER" id="PTHR30563">
    <property type="entry name" value="DNA RECOMBINATION PROTEIN RMUC"/>
    <property type="match status" value="1"/>
</dbReference>
<comment type="similarity">
    <text evidence="2">Belongs to the RmuC family.</text>
</comment>
<dbReference type="OrthoDB" id="370725at2"/>
<evidence type="ECO:0000313" key="6">
    <source>
        <dbReference type="Proteomes" id="UP000490386"/>
    </source>
</evidence>
<reference evidence="5 6" key="1">
    <citation type="submission" date="2019-09" db="EMBL/GenBank/DDBJ databases">
        <title>Phylogeny of genus Pseudoclavibacter and closely related genus.</title>
        <authorList>
            <person name="Li Y."/>
        </authorList>
    </citation>
    <scope>NUCLEOTIDE SEQUENCE [LARGE SCALE GENOMIC DNA]</scope>
    <source>
        <strain evidence="5 6">THG-MD12</strain>
    </source>
</reference>
<comment type="function">
    <text evidence="1">Involved in DNA recombination.</text>
</comment>
<evidence type="ECO:0000256" key="3">
    <source>
        <dbReference type="ARBA" id="ARBA00023054"/>
    </source>
</evidence>
<proteinExistence type="inferred from homology"/>
<dbReference type="PANTHER" id="PTHR30563:SF0">
    <property type="entry name" value="DNA RECOMBINATION PROTEIN RMUC"/>
    <property type="match status" value="1"/>
</dbReference>
<sequence length="410" mass="43699">MDLLLLAIGLLLGLVVGYAVAAMRGAAQRQQLATELAGASARAEGADEARATAEHHLEGVLARERAQLEARRAKEVGEQQVLTALAPVNKQLELMRRAVASIEEQRLQQHGELSEQLRNQHEADERLRATTDSLASALQSNQARGVWGEAQLRNIVEASGMLERVDFDTQVSVSGEQGAGRPDMLVHLPGDKHLVIDAKAPMAKYLAASQLSELGDEEETSRRRTLLGEHAKALRAHVTALAARGYPGAVSGSPELVIAFVPSESALSAAVAADPSLLEDAIHRGVAVTSPVSLWATLRAIAYAWQQDVLEDRAHEIFELSTQLHARLGTLATHIDKLGRSLAGATTSYNAFLGSLETRVLPTARKLDALNIGSPISTPRAVEDQLRGLTAPELTETALSAAAESGPSGR</sequence>
<evidence type="ECO:0000256" key="4">
    <source>
        <dbReference type="ARBA" id="ARBA00023172"/>
    </source>
</evidence>
<name>A0A7J5B614_9MICO</name>
<dbReference type="RefSeq" id="WP_151422803.1">
    <property type="nucleotide sequence ID" value="NZ_WBJX01000001.1"/>
</dbReference>
<protein>
    <submittedName>
        <fullName evidence="5">DNA recombination protein RmuC</fullName>
    </submittedName>
</protein>
<dbReference type="Proteomes" id="UP000490386">
    <property type="component" value="Unassembled WGS sequence"/>
</dbReference>
<evidence type="ECO:0000313" key="5">
    <source>
        <dbReference type="EMBL" id="KAB1639619.1"/>
    </source>
</evidence>
<keyword evidence="4" id="KW-0233">DNA recombination</keyword>
<dbReference type="EMBL" id="WBJX01000001">
    <property type="protein sequence ID" value="KAB1639619.1"/>
    <property type="molecule type" value="Genomic_DNA"/>
</dbReference>
<organism evidence="5 6">
    <name type="scientific">Pseudoclavibacter terrae</name>
    <dbReference type="NCBI Taxonomy" id="1530195"/>
    <lineage>
        <taxon>Bacteria</taxon>
        <taxon>Bacillati</taxon>
        <taxon>Actinomycetota</taxon>
        <taxon>Actinomycetes</taxon>
        <taxon>Micrococcales</taxon>
        <taxon>Microbacteriaceae</taxon>
        <taxon>Pseudoclavibacter</taxon>
    </lineage>
</organism>
<dbReference type="InterPro" id="IPR003798">
    <property type="entry name" value="DNA_recombination_RmuC"/>
</dbReference>
<gene>
    <name evidence="5" type="ORF">F8O03_04655</name>
</gene>
<dbReference type="Pfam" id="PF02646">
    <property type="entry name" value="RmuC"/>
    <property type="match status" value="1"/>
</dbReference>
<keyword evidence="6" id="KW-1185">Reference proteome</keyword>
<comment type="caution">
    <text evidence="5">The sequence shown here is derived from an EMBL/GenBank/DDBJ whole genome shotgun (WGS) entry which is preliminary data.</text>
</comment>
<evidence type="ECO:0000256" key="1">
    <source>
        <dbReference type="ARBA" id="ARBA00003416"/>
    </source>
</evidence>
<dbReference type="GO" id="GO:0006310">
    <property type="term" value="P:DNA recombination"/>
    <property type="evidence" value="ECO:0007669"/>
    <property type="project" value="UniProtKB-KW"/>
</dbReference>